<evidence type="ECO:0000313" key="11">
    <source>
        <dbReference type="Proteomes" id="UP000324646"/>
    </source>
</evidence>
<evidence type="ECO:0000256" key="4">
    <source>
        <dbReference type="ARBA" id="ARBA00023015"/>
    </source>
</evidence>
<accession>A0A5C0SDV7</accession>
<keyword evidence="3 7" id="KW-0678">Repressor</keyword>
<dbReference type="InterPro" id="IPR040465">
    <property type="entry name" value="CtsR_N"/>
</dbReference>
<dbReference type="Gene3D" id="1.10.1200.150">
    <property type="entry name" value="Transcriptional regulator CtsR, C-terminal domain"/>
    <property type="match status" value="1"/>
</dbReference>
<evidence type="ECO:0000259" key="9">
    <source>
        <dbReference type="Pfam" id="PF17727"/>
    </source>
</evidence>
<feature type="domain" description="CtsR C-terminal dimerization" evidence="9">
    <location>
        <begin position="79"/>
        <end position="148"/>
    </location>
</feature>
<dbReference type="OrthoDB" id="1680813at2"/>
<keyword evidence="5 7" id="KW-0238">DNA-binding</keyword>
<dbReference type="InterPro" id="IPR041908">
    <property type="entry name" value="CtsR_C_sf"/>
</dbReference>
<evidence type="ECO:0000313" key="10">
    <source>
        <dbReference type="EMBL" id="QEK11129.1"/>
    </source>
</evidence>
<comment type="similarity">
    <text evidence="1 7">Belongs to the CtsR family.</text>
</comment>
<keyword evidence="4 7" id="KW-0805">Transcription regulation</keyword>
<evidence type="ECO:0000256" key="3">
    <source>
        <dbReference type="ARBA" id="ARBA00022491"/>
    </source>
</evidence>
<dbReference type="Gene3D" id="3.30.56.130">
    <property type="entry name" value="Transcriptional regulator CtsR, winged HTH domain"/>
    <property type="match status" value="1"/>
</dbReference>
<reference evidence="10 11" key="1">
    <citation type="submission" date="2019-07" db="EMBL/GenBank/DDBJ databases">
        <title>Complete genome of Crassaminicella thermophila SY095.</title>
        <authorList>
            <person name="Li X."/>
        </authorList>
    </citation>
    <scope>NUCLEOTIDE SEQUENCE [LARGE SCALE GENOMIC DNA]</scope>
    <source>
        <strain evidence="10 11">SY095</strain>
    </source>
</reference>
<keyword evidence="6 7" id="KW-0804">Transcription</keyword>
<dbReference type="Proteomes" id="UP000324646">
    <property type="component" value="Chromosome"/>
</dbReference>
<proteinExistence type="inferred from homology"/>
<dbReference type="GO" id="GO:0003677">
    <property type="term" value="F:DNA binding"/>
    <property type="evidence" value="ECO:0007669"/>
    <property type="project" value="UniProtKB-UniRule"/>
</dbReference>
<dbReference type="Pfam" id="PF05848">
    <property type="entry name" value="CtsR"/>
    <property type="match status" value="1"/>
</dbReference>
<evidence type="ECO:0000256" key="1">
    <source>
        <dbReference type="ARBA" id="ARBA00010189"/>
    </source>
</evidence>
<evidence type="ECO:0000259" key="8">
    <source>
        <dbReference type="Pfam" id="PF05848"/>
    </source>
</evidence>
<dbReference type="KEGG" id="crs:FQB35_01430"/>
<dbReference type="AlphaFoldDB" id="A0A5C0SDV7"/>
<protein>
    <recommendedName>
        <fullName evidence="2 7">Transcriptional regulator CtsR</fullName>
    </recommendedName>
</protein>
<sequence>MDMPRISDLIEMFIKELLQDTNNTSVEIQRNELASYFNCAPSQINYVLTTRFTIDKGYLIESKRGGGGHIKIIKMNIDRNQYVKILLDQIGDSISKMKALSIINMLKEKKFITEREAVLMKAAISDRSIHTPMNIKDEIRANLLKHMIVAIFNHNGRE</sequence>
<dbReference type="EMBL" id="CP042243">
    <property type="protein sequence ID" value="QEK11129.1"/>
    <property type="molecule type" value="Genomic_DNA"/>
</dbReference>
<dbReference type="Pfam" id="PF17727">
    <property type="entry name" value="CtsR_C"/>
    <property type="match status" value="1"/>
</dbReference>
<feature type="domain" description="CtsR N-terminal HTH" evidence="8">
    <location>
        <begin position="6"/>
        <end position="75"/>
    </location>
</feature>
<evidence type="ECO:0000256" key="2">
    <source>
        <dbReference type="ARBA" id="ARBA00014129"/>
    </source>
</evidence>
<evidence type="ECO:0000256" key="5">
    <source>
        <dbReference type="ARBA" id="ARBA00023125"/>
    </source>
</evidence>
<evidence type="ECO:0000256" key="6">
    <source>
        <dbReference type="ARBA" id="ARBA00023163"/>
    </source>
</evidence>
<dbReference type="GO" id="GO:0006355">
    <property type="term" value="P:regulation of DNA-templated transcription"/>
    <property type="evidence" value="ECO:0007669"/>
    <property type="project" value="UniProtKB-UniRule"/>
</dbReference>
<evidence type="ECO:0000256" key="7">
    <source>
        <dbReference type="PIRNR" id="PIRNR010607"/>
    </source>
</evidence>
<dbReference type="PIRSF" id="PIRSF010607">
    <property type="entry name" value="Txn_repr_CtsR"/>
    <property type="match status" value="1"/>
</dbReference>
<dbReference type="InterPro" id="IPR041902">
    <property type="entry name" value="CtsR_N_sf"/>
</dbReference>
<organism evidence="10 11">
    <name type="scientific">Crassaminicella thermophila</name>
    <dbReference type="NCBI Taxonomy" id="2599308"/>
    <lineage>
        <taxon>Bacteria</taxon>
        <taxon>Bacillati</taxon>
        <taxon>Bacillota</taxon>
        <taxon>Clostridia</taxon>
        <taxon>Eubacteriales</taxon>
        <taxon>Clostridiaceae</taxon>
        <taxon>Crassaminicella</taxon>
    </lineage>
</organism>
<gene>
    <name evidence="10" type="ORF">FQB35_01430</name>
</gene>
<keyword evidence="11" id="KW-1185">Reference proteome</keyword>
<name>A0A5C0SDV7_CRATE</name>
<dbReference type="InterPro" id="IPR008463">
    <property type="entry name" value="CtsR"/>
</dbReference>
<dbReference type="InterPro" id="IPR041473">
    <property type="entry name" value="CtsR_C"/>
</dbReference>